<dbReference type="RefSeq" id="WP_181315245.1">
    <property type="nucleotide sequence ID" value="NZ_PYAV01000003.1"/>
</dbReference>
<evidence type="ECO:0000256" key="6">
    <source>
        <dbReference type="SAM" id="Phobius"/>
    </source>
</evidence>
<dbReference type="InterPro" id="IPR003838">
    <property type="entry name" value="ABC3_permease_C"/>
</dbReference>
<evidence type="ECO:0000256" key="1">
    <source>
        <dbReference type="ARBA" id="ARBA00004651"/>
    </source>
</evidence>
<proteinExistence type="predicted"/>
<organism evidence="8 9">
    <name type="scientific">Salsuginibacillus halophilus</name>
    <dbReference type="NCBI Taxonomy" id="517424"/>
    <lineage>
        <taxon>Bacteria</taxon>
        <taxon>Bacillati</taxon>
        <taxon>Bacillota</taxon>
        <taxon>Bacilli</taxon>
        <taxon>Bacillales</taxon>
        <taxon>Bacillaceae</taxon>
        <taxon>Salsuginibacillus</taxon>
    </lineage>
</organism>
<gene>
    <name evidence="8" type="ORF">B0H94_103257</name>
</gene>
<evidence type="ECO:0000256" key="4">
    <source>
        <dbReference type="ARBA" id="ARBA00022989"/>
    </source>
</evidence>
<evidence type="ECO:0000313" key="8">
    <source>
        <dbReference type="EMBL" id="PSL50644.1"/>
    </source>
</evidence>
<evidence type="ECO:0000256" key="5">
    <source>
        <dbReference type="ARBA" id="ARBA00023136"/>
    </source>
</evidence>
<dbReference type="GO" id="GO:0005886">
    <property type="term" value="C:plasma membrane"/>
    <property type="evidence" value="ECO:0007669"/>
    <property type="project" value="UniProtKB-SubCell"/>
</dbReference>
<dbReference type="Proteomes" id="UP000242310">
    <property type="component" value="Unassembled WGS sequence"/>
</dbReference>
<feature type="transmembrane region" description="Helical" evidence="6">
    <location>
        <begin position="12"/>
        <end position="34"/>
    </location>
</feature>
<feature type="transmembrane region" description="Helical" evidence="6">
    <location>
        <begin position="260"/>
        <end position="284"/>
    </location>
</feature>
<keyword evidence="3 6" id="KW-0812">Transmembrane</keyword>
<dbReference type="Pfam" id="PF02687">
    <property type="entry name" value="FtsX"/>
    <property type="match status" value="1"/>
</dbReference>
<evidence type="ECO:0000313" key="9">
    <source>
        <dbReference type="Proteomes" id="UP000242310"/>
    </source>
</evidence>
<sequence>MNKVTITKLRKNGTVWLIMLYSLLSIMMVTFSLYQINQQEVSILSRGLYESNPSTFTVTDDEEPIDWRKLNKDDAYSIFVEIEESYRGFYYQEDTYSPPMVSGRYFEEEDFYNDKQRAVIGQSVSEDELEQIKRDGYEVIGIMGGSYSSPIDEMILFNIDAVEEGNPIPSAVYVLNINNGQLSPDHLNFNNTHISVDSINRGDIGAERFLGTENYQVITGLFFILLLFCLSFFFIQYWVAQRKIEIRILWQLGINPNKPYKDYVVSLFCITSFPYYLMGLISFFWVLQFSSNPQHTSMHTQNLLIGYGLILFSAGLSILLSYRKSRKYIMK</sequence>
<reference evidence="8 9" key="1">
    <citation type="submission" date="2018-03" db="EMBL/GenBank/DDBJ databases">
        <title>Genomic Encyclopedia of Type Strains, Phase III (KMG-III): the genomes of soil and plant-associated and newly described type strains.</title>
        <authorList>
            <person name="Whitman W."/>
        </authorList>
    </citation>
    <scope>NUCLEOTIDE SEQUENCE [LARGE SCALE GENOMIC DNA]</scope>
    <source>
        <strain evidence="8 9">CGMCC 1.07653</strain>
    </source>
</reference>
<evidence type="ECO:0000259" key="7">
    <source>
        <dbReference type="Pfam" id="PF02687"/>
    </source>
</evidence>
<keyword evidence="4 6" id="KW-1133">Transmembrane helix</keyword>
<dbReference type="EMBL" id="PYAV01000003">
    <property type="protein sequence ID" value="PSL50644.1"/>
    <property type="molecule type" value="Genomic_DNA"/>
</dbReference>
<dbReference type="AlphaFoldDB" id="A0A2P8HWT7"/>
<evidence type="ECO:0000256" key="3">
    <source>
        <dbReference type="ARBA" id="ARBA00022692"/>
    </source>
</evidence>
<feature type="domain" description="ABC3 transporter permease C-terminal" evidence="7">
    <location>
        <begin position="218"/>
        <end position="327"/>
    </location>
</feature>
<accession>A0A2P8HWT7</accession>
<feature type="transmembrane region" description="Helical" evidence="6">
    <location>
        <begin position="217"/>
        <end position="239"/>
    </location>
</feature>
<keyword evidence="9" id="KW-1185">Reference proteome</keyword>
<comment type="caution">
    <text evidence="8">The sequence shown here is derived from an EMBL/GenBank/DDBJ whole genome shotgun (WGS) entry which is preliminary data.</text>
</comment>
<name>A0A2P8HWT7_9BACI</name>
<feature type="transmembrane region" description="Helical" evidence="6">
    <location>
        <begin position="304"/>
        <end position="322"/>
    </location>
</feature>
<evidence type="ECO:0000256" key="2">
    <source>
        <dbReference type="ARBA" id="ARBA00022475"/>
    </source>
</evidence>
<protein>
    <submittedName>
        <fullName evidence="8">FtsX-like permease family protein</fullName>
    </submittedName>
</protein>
<keyword evidence="5 6" id="KW-0472">Membrane</keyword>
<comment type="subcellular location">
    <subcellularLocation>
        <location evidence="1">Cell membrane</location>
        <topology evidence="1">Multi-pass membrane protein</topology>
    </subcellularLocation>
</comment>
<keyword evidence="2" id="KW-1003">Cell membrane</keyword>